<dbReference type="AlphaFoldDB" id="A0A9N9DQS4"/>
<gene>
    <name evidence="2" type="ORF">RFULGI_LOCUS8208</name>
</gene>
<comment type="caution">
    <text evidence="2">The sequence shown here is derived from an EMBL/GenBank/DDBJ whole genome shotgun (WGS) entry which is preliminary data.</text>
</comment>
<accession>A0A9N9DQS4</accession>
<feature type="compositionally biased region" description="Basic and acidic residues" evidence="1">
    <location>
        <begin position="321"/>
        <end position="343"/>
    </location>
</feature>
<keyword evidence="3" id="KW-1185">Reference proteome</keyword>
<name>A0A9N9DQS4_9GLOM</name>
<dbReference type="OrthoDB" id="2397787at2759"/>
<evidence type="ECO:0000313" key="3">
    <source>
        <dbReference type="Proteomes" id="UP000789396"/>
    </source>
</evidence>
<proteinExistence type="predicted"/>
<evidence type="ECO:0000313" key="2">
    <source>
        <dbReference type="EMBL" id="CAG8644607.1"/>
    </source>
</evidence>
<organism evidence="2 3">
    <name type="scientific">Racocetra fulgida</name>
    <dbReference type="NCBI Taxonomy" id="60492"/>
    <lineage>
        <taxon>Eukaryota</taxon>
        <taxon>Fungi</taxon>
        <taxon>Fungi incertae sedis</taxon>
        <taxon>Mucoromycota</taxon>
        <taxon>Glomeromycotina</taxon>
        <taxon>Glomeromycetes</taxon>
        <taxon>Diversisporales</taxon>
        <taxon>Gigasporaceae</taxon>
        <taxon>Racocetra</taxon>
    </lineage>
</organism>
<dbReference type="EMBL" id="CAJVPZ010012942">
    <property type="protein sequence ID" value="CAG8644607.1"/>
    <property type="molecule type" value="Genomic_DNA"/>
</dbReference>
<feature type="region of interest" description="Disordered" evidence="1">
    <location>
        <begin position="285"/>
        <end position="343"/>
    </location>
</feature>
<protein>
    <submittedName>
        <fullName evidence="2">11613_t:CDS:1</fullName>
    </submittedName>
</protein>
<sequence>DPQTADLFWKNIEKEKEIIRRRQEELIRNNTEKDALKLLETARTEKTKEILNSLKRKSEDISSAKKRYKLPGDSEYYECSDSGESDTESINEVHDDEEIKNLSQDETDIRNKLLKILTANKEKDKRAGKDFMKSIFLNNILDLSDNETYKQIKKSLSKDQSSWLEEVLQKKTWKPTPEYTQYINQFTEEACTRNEIPTIARRSFVSLRFDPYFHEAHDIAQHILTHLIEQITPDTKNNKFDGLYKVISTTGNNQVIIIIEFSPVNKTITNVMENNNIYVISVEDTPQKKKSNKNKPLSKSPSPDSSRPSSPSPGSTSSGRDLMRYLDSSVHEKIDLNDLENTH</sequence>
<evidence type="ECO:0000256" key="1">
    <source>
        <dbReference type="SAM" id="MobiDB-lite"/>
    </source>
</evidence>
<reference evidence="2" key="1">
    <citation type="submission" date="2021-06" db="EMBL/GenBank/DDBJ databases">
        <authorList>
            <person name="Kallberg Y."/>
            <person name="Tangrot J."/>
            <person name="Rosling A."/>
        </authorList>
    </citation>
    <scope>NUCLEOTIDE SEQUENCE</scope>
    <source>
        <strain evidence="2">IN212</strain>
    </source>
</reference>
<feature type="compositionally biased region" description="Low complexity" evidence="1">
    <location>
        <begin position="294"/>
        <end position="318"/>
    </location>
</feature>
<feature type="non-terminal residue" evidence="2">
    <location>
        <position position="1"/>
    </location>
</feature>
<dbReference type="Proteomes" id="UP000789396">
    <property type="component" value="Unassembled WGS sequence"/>
</dbReference>